<dbReference type="PANTHER" id="PTHR44379">
    <property type="entry name" value="OXIDOREDUCTASE WITH IRON-SULFUR SUBUNIT"/>
    <property type="match status" value="1"/>
</dbReference>
<dbReference type="Pfam" id="PF00111">
    <property type="entry name" value="Fer2"/>
    <property type="match status" value="1"/>
</dbReference>
<dbReference type="Pfam" id="PF01799">
    <property type="entry name" value="Fer2_2"/>
    <property type="match status" value="1"/>
</dbReference>
<dbReference type="Gene3D" id="1.10.150.120">
    <property type="entry name" value="[2Fe-2S]-binding domain"/>
    <property type="match status" value="1"/>
</dbReference>
<evidence type="ECO:0000259" key="6">
    <source>
        <dbReference type="PROSITE" id="PS51085"/>
    </source>
</evidence>
<evidence type="ECO:0000313" key="8">
    <source>
        <dbReference type="Proteomes" id="UP000595197"/>
    </source>
</evidence>
<dbReference type="InterPro" id="IPR036884">
    <property type="entry name" value="2Fe-2S-bd_dom_sf"/>
</dbReference>
<dbReference type="EMBL" id="CP067421">
    <property type="protein sequence ID" value="QQP92811.1"/>
    <property type="molecule type" value="Genomic_DNA"/>
</dbReference>
<dbReference type="InterPro" id="IPR002888">
    <property type="entry name" value="2Fe-2S-bd"/>
</dbReference>
<evidence type="ECO:0000256" key="4">
    <source>
        <dbReference type="ARBA" id="ARBA00023004"/>
    </source>
</evidence>
<keyword evidence="3" id="KW-0560">Oxidoreductase</keyword>
<proteinExistence type="predicted"/>
<dbReference type="Proteomes" id="UP000595197">
    <property type="component" value="Plasmid pTT6-1"/>
</dbReference>
<dbReference type="InterPro" id="IPR012675">
    <property type="entry name" value="Beta-grasp_dom_sf"/>
</dbReference>
<evidence type="ECO:0000256" key="5">
    <source>
        <dbReference type="ARBA" id="ARBA00023014"/>
    </source>
</evidence>
<feature type="domain" description="2Fe-2S ferredoxin-type" evidence="6">
    <location>
        <begin position="2"/>
        <end position="78"/>
    </location>
</feature>
<keyword evidence="5" id="KW-0411">Iron-sulfur</keyword>
<dbReference type="SUPFAM" id="SSF47741">
    <property type="entry name" value="CO dehydrogenase ISP C-domain like"/>
    <property type="match status" value="1"/>
</dbReference>
<dbReference type="RefSeq" id="WP_201082012.1">
    <property type="nucleotide sequence ID" value="NZ_CP067421.1"/>
</dbReference>
<evidence type="ECO:0000256" key="1">
    <source>
        <dbReference type="ARBA" id="ARBA00022714"/>
    </source>
</evidence>
<dbReference type="PANTHER" id="PTHR44379:SF8">
    <property type="entry name" value="XANTHINE DEHYDROGENASE IRON-SULFUR-BINDING SUBUNIT XDHC-RELATED"/>
    <property type="match status" value="1"/>
</dbReference>
<keyword evidence="7" id="KW-0614">Plasmid</keyword>
<organism evidence="7 8">
    <name type="scientific">Skermanella cutis</name>
    <dbReference type="NCBI Taxonomy" id="2775420"/>
    <lineage>
        <taxon>Bacteria</taxon>
        <taxon>Pseudomonadati</taxon>
        <taxon>Pseudomonadota</taxon>
        <taxon>Alphaproteobacteria</taxon>
        <taxon>Rhodospirillales</taxon>
        <taxon>Azospirillaceae</taxon>
        <taxon>Skermanella</taxon>
    </lineage>
</organism>
<name>A0ABX7BEJ8_9PROT</name>
<keyword evidence="1" id="KW-0001">2Fe-2S</keyword>
<gene>
    <name evidence="7" type="ORF">IGS68_30675</name>
</gene>
<dbReference type="PROSITE" id="PS00197">
    <property type="entry name" value="2FE2S_FER_1"/>
    <property type="match status" value="1"/>
</dbReference>
<keyword evidence="8" id="KW-1185">Reference proteome</keyword>
<keyword evidence="4" id="KW-0408">Iron</keyword>
<dbReference type="InterPro" id="IPR006058">
    <property type="entry name" value="2Fe2S_fd_BS"/>
</dbReference>
<sequence length="159" mass="16657">MTGTSFVLNGRVLALDAPDNAVLADLLRDVHGLYGCRIGCDQAVCGACTVLVDGAPMAACSTFAFEVAGRAVVTIEGMASADGTLDPVQRAFVEERGFQCGYCTAGIILTVRALLDRDPDPDEAVIRSWLGANVCRCTGYSAIISAVRAAARLRREEGA</sequence>
<evidence type="ECO:0000256" key="3">
    <source>
        <dbReference type="ARBA" id="ARBA00023002"/>
    </source>
</evidence>
<evidence type="ECO:0000313" key="7">
    <source>
        <dbReference type="EMBL" id="QQP92811.1"/>
    </source>
</evidence>
<dbReference type="PROSITE" id="PS51085">
    <property type="entry name" value="2FE2S_FER_2"/>
    <property type="match status" value="1"/>
</dbReference>
<evidence type="ECO:0000256" key="2">
    <source>
        <dbReference type="ARBA" id="ARBA00022723"/>
    </source>
</evidence>
<dbReference type="InterPro" id="IPR036010">
    <property type="entry name" value="2Fe-2S_ferredoxin-like_sf"/>
</dbReference>
<dbReference type="InterPro" id="IPR051452">
    <property type="entry name" value="Diverse_Oxidoreductases"/>
</dbReference>
<dbReference type="Gene3D" id="3.10.20.30">
    <property type="match status" value="1"/>
</dbReference>
<protein>
    <submittedName>
        <fullName evidence="7">(2Fe-2S)-binding protein</fullName>
    </submittedName>
</protein>
<dbReference type="SUPFAM" id="SSF54292">
    <property type="entry name" value="2Fe-2S ferredoxin-like"/>
    <property type="match status" value="1"/>
</dbReference>
<accession>A0ABX7BEJ8</accession>
<reference evidence="7" key="1">
    <citation type="submission" date="2021-02" db="EMBL/GenBank/DDBJ databases">
        <title>Skermanella TT6 skin isolate.</title>
        <authorList>
            <person name="Lee K."/>
            <person name="Ganzorig M."/>
        </authorList>
    </citation>
    <scope>NUCLEOTIDE SEQUENCE</scope>
    <source>
        <strain evidence="7">TT6</strain>
    </source>
</reference>
<keyword evidence="2" id="KW-0479">Metal-binding</keyword>
<geneLocation type="plasmid" evidence="7 8">
    <name>pTT6-1</name>
</geneLocation>
<dbReference type="InterPro" id="IPR001041">
    <property type="entry name" value="2Fe-2S_ferredoxin-type"/>
</dbReference>